<dbReference type="NCBIfam" id="TIGR02401">
    <property type="entry name" value="trehalose_TreY"/>
    <property type="match status" value="1"/>
</dbReference>
<reference evidence="2 3" key="1">
    <citation type="submission" date="2023-08" db="EMBL/GenBank/DDBJ databases">
        <title>Oxalobacteraceae gen .nov., isolated from river sludge outside the plant.</title>
        <authorList>
            <person name="Zhao S.Y."/>
        </authorList>
    </citation>
    <scope>NUCLEOTIDE SEQUENCE [LARGE SCALE GENOMIC DNA]</scope>
    <source>
        <strain evidence="2 3">R-40</strain>
    </source>
</reference>
<dbReference type="RefSeq" id="WP_338436285.1">
    <property type="nucleotide sequence ID" value="NZ_JAUYVH010000003.1"/>
</dbReference>
<dbReference type="InterPro" id="IPR013797">
    <property type="entry name" value="Maltooligo_trehalose_synth_4"/>
</dbReference>
<keyword evidence="2" id="KW-0413">Isomerase</keyword>
<evidence type="ECO:0000259" key="1">
    <source>
        <dbReference type="SMART" id="SM00642"/>
    </source>
</evidence>
<dbReference type="Gene3D" id="3.20.20.80">
    <property type="entry name" value="Glycosidases"/>
    <property type="match status" value="3"/>
</dbReference>
<name>A0ABU1BND3_9BURK</name>
<evidence type="ECO:0000313" key="3">
    <source>
        <dbReference type="Proteomes" id="UP001225596"/>
    </source>
</evidence>
<accession>A0ABU1BND3</accession>
<sequence length="934" mass="104990">MSIPRATARLQFHKDFTLDDAVKVIDYYAALGVSHIYASPLLAARSGSMHGYDIVDPTRINPELGGEDALRRFVSRLREKGMGLIADIVPNHMGVSPENPWWQHVLEWGRLSPYAGWFDIDWQSADPALREKVLAPFLGQSYGDVLKAGEIKLQFDAQKGKIAAVYYAHHFPIAPVDYAKILHAAESPRLVDVVAAFEKIAVADSPQIQQENAEAASQLLRDAAASEQGLADIQGALAHFSETTPEGIDSLHELLESQHYRLTWWRNAAEEINWRRFFEVTDLAAVRVEQDSVFDATHALILRLYAEGLIDGVRIDHVDGLADPAAYCRKLRERLESLTVQRPAFLLRTSPYIIVEKILAPGEQLRTDWGVNGTTGYEFMDQVGALLHDPAGAQPLNALRAELGGSTTEFELEVRTARRQLLEENLVGEFDSLVRTLHTIARADLHTRDFSHAAIRRVLMELLIYFPVYRTYAGENGRDLLDQQVFEQAAMHARASLRPADRPLLDVLDKWLGGEAPHVHEQADVRNLCRRAITRFQQLTPPLAAKSVEDTAFYRYGRLLSRNEVGADPGQFALSLPEFHEACMQRARHFPNNLLATATHDHKRGEDVRTRLAVLSELPNEWADQVRNWFTLNAPLRTQVISEEGLPPITAPQPDDELMLYQMLVGAWPLDLSISDYAGIKAFAERIEGWQTKALREAKSTSSWVKPNEDYENACKNFLFAILDASGNGAFLNALLAWIRRIAPAGAVNSFTQTLLRLTSPGVPDLYQGTEFWDFSLVDPDNRRPVDYMARQNALHEMPPVISDPHRWQSGTLKQQIIRRTLQLRMREEELFGKGEYIPLEVEGSRANNVVAFMRRHEGKEIISIAARFPAKIIHPDMPAIPAHAWEDTVVTLPADARPEWLECLTETRITVNANRIALSDALHTLPVAVLYSG</sequence>
<dbReference type="PANTHER" id="PTHR10357">
    <property type="entry name" value="ALPHA-AMYLASE FAMILY MEMBER"/>
    <property type="match status" value="1"/>
</dbReference>
<dbReference type="SMART" id="SM00642">
    <property type="entry name" value="Aamy"/>
    <property type="match status" value="1"/>
</dbReference>
<dbReference type="PANTHER" id="PTHR10357:SF216">
    <property type="entry name" value="MALTOOLIGOSYL TREHALOSE SYNTHASE-RELATED"/>
    <property type="match status" value="1"/>
</dbReference>
<dbReference type="SUPFAM" id="SSF51445">
    <property type="entry name" value="(Trans)glycosidases"/>
    <property type="match status" value="1"/>
</dbReference>
<dbReference type="InterPro" id="IPR012767">
    <property type="entry name" value="Trehalose_TreY"/>
</dbReference>
<dbReference type="GO" id="GO:0047470">
    <property type="term" value="F:(1,4)-alpha-D-glucan 1-alpha-D-glucosylmutase activity"/>
    <property type="evidence" value="ECO:0007669"/>
    <property type="project" value="UniProtKB-EC"/>
</dbReference>
<dbReference type="Pfam" id="PF00128">
    <property type="entry name" value="Alpha-amylase"/>
    <property type="match status" value="1"/>
</dbReference>
<proteinExistence type="predicted"/>
<keyword evidence="3" id="KW-1185">Reference proteome</keyword>
<dbReference type="Proteomes" id="UP001225596">
    <property type="component" value="Unassembled WGS sequence"/>
</dbReference>
<gene>
    <name evidence="2" type="primary">treY</name>
    <name evidence="2" type="ORF">Q8A64_08055</name>
</gene>
<dbReference type="EMBL" id="JAUYVH010000003">
    <property type="protein sequence ID" value="MDQ9170364.1"/>
    <property type="molecule type" value="Genomic_DNA"/>
</dbReference>
<dbReference type="EC" id="5.4.99.15" evidence="2"/>
<dbReference type="Gene3D" id="1.10.10.470">
    <property type="entry name" value="Maltooligosyl trehalose synthase, domain 4"/>
    <property type="match status" value="1"/>
</dbReference>
<evidence type="ECO:0000313" key="2">
    <source>
        <dbReference type="EMBL" id="MDQ9170364.1"/>
    </source>
</evidence>
<dbReference type="InterPro" id="IPR006047">
    <property type="entry name" value="GH13_cat_dom"/>
</dbReference>
<comment type="caution">
    <text evidence="2">The sequence shown here is derived from an EMBL/GenBank/DDBJ whole genome shotgun (WGS) entry which is preliminary data.</text>
</comment>
<dbReference type="InterPro" id="IPR017853">
    <property type="entry name" value="GH"/>
</dbReference>
<feature type="domain" description="Glycosyl hydrolase family 13 catalytic" evidence="1">
    <location>
        <begin position="12"/>
        <end position="498"/>
    </location>
</feature>
<organism evidence="2 3">
    <name type="scientific">Keguizhuia sedimenti</name>
    <dbReference type="NCBI Taxonomy" id="3064264"/>
    <lineage>
        <taxon>Bacteria</taxon>
        <taxon>Pseudomonadati</taxon>
        <taxon>Pseudomonadota</taxon>
        <taxon>Betaproteobacteria</taxon>
        <taxon>Burkholderiales</taxon>
        <taxon>Oxalobacteraceae</taxon>
        <taxon>Keguizhuia</taxon>
    </lineage>
</organism>
<protein>
    <submittedName>
        <fullName evidence="2">Malto-oligosyltrehalose synthase</fullName>
        <ecNumber evidence="2">5.4.99.15</ecNumber>
    </submittedName>
</protein>
<dbReference type="CDD" id="cd11336">
    <property type="entry name" value="AmyAc_MTSase"/>
    <property type="match status" value="1"/>
</dbReference>